<dbReference type="EMBL" id="CAAHDC010000047">
    <property type="protein sequence ID" value="VGM48045.1"/>
    <property type="molecule type" value="Genomic_DNA"/>
</dbReference>
<accession>A0A486VCH2</accession>
<protein>
    <submittedName>
        <fullName evidence="1">Domain of uncharacterized function (DUF3368)</fullName>
    </submittedName>
</protein>
<evidence type="ECO:0000313" key="1">
    <source>
        <dbReference type="EMBL" id="VGM48045.1"/>
    </source>
</evidence>
<dbReference type="Pfam" id="PF11848">
    <property type="entry name" value="DUF3368"/>
    <property type="match status" value="1"/>
</dbReference>
<dbReference type="InterPro" id="IPR021799">
    <property type="entry name" value="PIN-like_prokaryotic"/>
</dbReference>
<proteinExistence type="predicted"/>
<dbReference type="CDD" id="cd18685">
    <property type="entry name" value="PIN_VapC-like"/>
    <property type="match status" value="1"/>
</dbReference>
<dbReference type="SUPFAM" id="SSF88723">
    <property type="entry name" value="PIN domain-like"/>
    <property type="match status" value="1"/>
</dbReference>
<dbReference type="AlphaFoldDB" id="A0A486VCH2"/>
<dbReference type="RefSeq" id="WP_072255635.1">
    <property type="nucleotide sequence ID" value="NZ_CAAGTY010000001.1"/>
</dbReference>
<reference evidence="1" key="1">
    <citation type="submission" date="2019-03" db="EMBL/GenBank/DDBJ databases">
        <authorList>
            <consortium name="Pathogen Informatics"/>
        </authorList>
    </citation>
    <scope>NUCLEOTIDE SEQUENCE</scope>
    <source>
        <strain evidence="1">5012STDY7626355</strain>
    </source>
</reference>
<organism evidence="1">
    <name type="scientific">Klebsiella pneumoniae</name>
    <dbReference type="NCBI Taxonomy" id="573"/>
    <lineage>
        <taxon>Bacteria</taxon>
        <taxon>Pseudomonadati</taxon>
        <taxon>Pseudomonadota</taxon>
        <taxon>Gammaproteobacteria</taxon>
        <taxon>Enterobacterales</taxon>
        <taxon>Enterobacteriaceae</taxon>
        <taxon>Klebsiella/Raoultella group</taxon>
        <taxon>Klebsiella</taxon>
        <taxon>Klebsiella pneumoniae complex</taxon>
    </lineage>
</organism>
<sequence length="161" mass="18112">MIILISDANIIIDMEEGGLIDLIFTLPHCFKVPDILYYDELEEQHGILLDRGLVLGELSSETLTYALGLAENASGPSRNDCFALCLAKQEQCPLLTGDKALRELAQSEGIEVKGTLWIVEEMLHHGLITPSMAREAYNRMRDAGRRLPWDIAFRRLDELDL</sequence>
<name>A0A486VCH2_KLEPN</name>
<dbReference type="InterPro" id="IPR029060">
    <property type="entry name" value="PIN-like_dom_sf"/>
</dbReference>
<gene>
    <name evidence="1" type="ORF">SAMEA4873556_05226</name>
</gene>